<dbReference type="InterPro" id="IPR001789">
    <property type="entry name" value="Sig_transdc_resp-reg_receiver"/>
</dbReference>
<proteinExistence type="predicted"/>
<dbReference type="PROSITE" id="PS50110">
    <property type="entry name" value="RESPONSE_REGULATORY"/>
    <property type="match status" value="1"/>
</dbReference>
<comment type="caution">
    <text evidence="3">The sequence shown here is derived from an EMBL/GenBank/DDBJ whole genome shotgun (WGS) entry which is preliminary data.</text>
</comment>
<keyword evidence="4" id="KW-1185">Reference proteome</keyword>
<dbReference type="PANTHER" id="PTHR44520:SF2">
    <property type="entry name" value="RESPONSE REGULATOR RCP1"/>
    <property type="match status" value="1"/>
</dbReference>
<evidence type="ECO:0000313" key="4">
    <source>
        <dbReference type="Proteomes" id="UP000295438"/>
    </source>
</evidence>
<dbReference type="AlphaFoldDB" id="A0A4R5V5P1"/>
<accession>A0A4R5V5P1</accession>
<keyword evidence="1" id="KW-0597">Phosphoprotein</keyword>
<dbReference type="SMART" id="SM00448">
    <property type="entry name" value="REC"/>
    <property type="match status" value="1"/>
</dbReference>
<dbReference type="InterPro" id="IPR011006">
    <property type="entry name" value="CheY-like_superfamily"/>
</dbReference>
<gene>
    <name evidence="3" type="ORF">E1898_05225</name>
</gene>
<sequence>MSKRIAKILLVEDNEGDIVLTMEALKDSQLPNEVIIKKDGEAAISYLQELKVSQPNQLPDLILLDINLPKINGHEVLSQIKNDPELKKIPIIVLTTSSSENDIQEAYSKHANCYITKPVDVNDFLMVTSKIEEFWFNVVKLPTSH</sequence>
<reference evidence="3 4" key="1">
    <citation type="submission" date="2019-03" db="EMBL/GenBank/DDBJ databases">
        <title>Algoriphagus aquimaris sp. nov., isolated form marine sediment in Pohang, Korea.</title>
        <authorList>
            <person name="Kim J."/>
            <person name="Yoon S.-H."/>
            <person name="Lee S.-S."/>
        </authorList>
    </citation>
    <scope>NUCLEOTIDE SEQUENCE [LARGE SCALE GENOMIC DNA]</scope>
    <source>
        <strain evidence="3 4">F21</strain>
    </source>
</reference>
<dbReference type="CDD" id="cd17557">
    <property type="entry name" value="REC_Rcp-like"/>
    <property type="match status" value="1"/>
</dbReference>
<dbReference type="InterPro" id="IPR052893">
    <property type="entry name" value="TCS_response_regulator"/>
</dbReference>
<evidence type="ECO:0000313" key="3">
    <source>
        <dbReference type="EMBL" id="TDK47270.1"/>
    </source>
</evidence>
<evidence type="ECO:0000259" key="2">
    <source>
        <dbReference type="PROSITE" id="PS50110"/>
    </source>
</evidence>
<dbReference type="RefSeq" id="WP_133390103.1">
    <property type="nucleotide sequence ID" value="NZ_SMUW01000029.1"/>
</dbReference>
<dbReference type="PANTHER" id="PTHR44520">
    <property type="entry name" value="RESPONSE REGULATOR RCP1-RELATED"/>
    <property type="match status" value="1"/>
</dbReference>
<name>A0A4R5V5P1_9BACT</name>
<dbReference type="EMBL" id="SMUW01000029">
    <property type="protein sequence ID" value="TDK47270.1"/>
    <property type="molecule type" value="Genomic_DNA"/>
</dbReference>
<feature type="domain" description="Response regulatory" evidence="2">
    <location>
        <begin position="7"/>
        <end position="132"/>
    </location>
</feature>
<protein>
    <submittedName>
        <fullName evidence="3">Response regulator</fullName>
    </submittedName>
</protein>
<evidence type="ECO:0000256" key="1">
    <source>
        <dbReference type="PROSITE-ProRule" id="PRU00169"/>
    </source>
</evidence>
<organism evidence="3 4">
    <name type="scientific">Algoriphagus formosus</name>
    <dbReference type="NCBI Taxonomy" id="2007308"/>
    <lineage>
        <taxon>Bacteria</taxon>
        <taxon>Pseudomonadati</taxon>
        <taxon>Bacteroidota</taxon>
        <taxon>Cytophagia</taxon>
        <taxon>Cytophagales</taxon>
        <taxon>Cyclobacteriaceae</taxon>
        <taxon>Algoriphagus</taxon>
    </lineage>
</organism>
<dbReference type="GO" id="GO:0000160">
    <property type="term" value="P:phosphorelay signal transduction system"/>
    <property type="evidence" value="ECO:0007669"/>
    <property type="project" value="InterPro"/>
</dbReference>
<feature type="modified residue" description="4-aspartylphosphate" evidence="1">
    <location>
        <position position="65"/>
    </location>
</feature>
<dbReference type="Gene3D" id="3.40.50.2300">
    <property type="match status" value="1"/>
</dbReference>
<dbReference type="Pfam" id="PF00072">
    <property type="entry name" value="Response_reg"/>
    <property type="match status" value="1"/>
</dbReference>
<dbReference type="SUPFAM" id="SSF52172">
    <property type="entry name" value="CheY-like"/>
    <property type="match status" value="1"/>
</dbReference>
<dbReference type="Proteomes" id="UP000295438">
    <property type="component" value="Unassembled WGS sequence"/>
</dbReference>